<dbReference type="Pfam" id="PF14742">
    <property type="entry name" value="GDE_N_bis"/>
    <property type="match status" value="1"/>
</dbReference>
<dbReference type="InterPro" id="IPR008928">
    <property type="entry name" value="6-hairpin_glycosidase_sf"/>
</dbReference>
<dbReference type="OrthoDB" id="7795at2157"/>
<comment type="caution">
    <text evidence="3">The sequence shown here is derived from an EMBL/GenBank/DDBJ whole genome shotgun (WGS) entry which is preliminary data.</text>
</comment>
<dbReference type="RefSeq" id="WP_058582201.1">
    <property type="nucleotide sequence ID" value="NZ_LOPU01000029.1"/>
</dbReference>
<dbReference type="EMBL" id="LOPU01000029">
    <property type="protein sequence ID" value="KTG09048.1"/>
    <property type="molecule type" value="Genomic_DNA"/>
</dbReference>
<accession>A0A0W1R6L5</accession>
<dbReference type="GO" id="GO:0005975">
    <property type="term" value="P:carbohydrate metabolic process"/>
    <property type="evidence" value="ECO:0007669"/>
    <property type="project" value="InterPro"/>
</dbReference>
<evidence type="ECO:0000313" key="4">
    <source>
        <dbReference type="Proteomes" id="UP000054387"/>
    </source>
</evidence>
<reference evidence="3 4" key="1">
    <citation type="submission" date="2015-12" db="EMBL/GenBank/DDBJ databases">
        <title>Haloprofundus marisrubri gen. nov., sp. nov., an extremely halophilic archaeon isolated from the Discovery deep brine-seawater interface in the Red Sea.</title>
        <authorList>
            <person name="Zhang G."/>
            <person name="Stingl U."/>
            <person name="Rashid M."/>
        </authorList>
    </citation>
    <scope>NUCLEOTIDE SEQUENCE [LARGE SCALE GENOMIC DNA]</scope>
    <source>
        <strain evidence="3 4">SB9</strain>
    </source>
</reference>
<gene>
    <name evidence="3" type="ORF">AUR64_14700</name>
</gene>
<dbReference type="Gene3D" id="1.50.10.10">
    <property type="match status" value="1"/>
</dbReference>
<dbReference type="SUPFAM" id="SSF48208">
    <property type="entry name" value="Six-hairpin glycosidases"/>
    <property type="match status" value="1"/>
</dbReference>
<evidence type="ECO:0000313" key="3">
    <source>
        <dbReference type="EMBL" id="KTG09048.1"/>
    </source>
</evidence>
<feature type="domain" description="Mannosylglycerate hydrolase MGH1-like glycoside hydrolase" evidence="2">
    <location>
        <begin position="277"/>
        <end position="596"/>
    </location>
</feature>
<dbReference type="Pfam" id="PF22422">
    <property type="entry name" value="MGH1-like_GH"/>
    <property type="match status" value="1"/>
</dbReference>
<dbReference type="InterPro" id="IPR032856">
    <property type="entry name" value="GDE_N_bis"/>
</dbReference>
<dbReference type="AlphaFoldDB" id="A0A0W1R6L5"/>
<evidence type="ECO:0000259" key="2">
    <source>
        <dbReference type="Pfam" id="PF22422"/>
    </source>
</evidence>
<dbReference type="Proteomes" id="UP000054387">
    <property type="component" value="Unassembled WGS sequence"/>
</dbReference>
<evidence type="ECO:0008006" key="5">
    <source>
        <dbReference type="Google" id="ProtNLM"/>
    </source>
</evidence>
<keyword evidence="4" id="KW-1185">Reference proteome</keyword>
<feature type="domain" description="Putative glycogen debranching enzyme N-terminal" evidence="1">
    <location>
        <begin position="9"/>
        <end position="197"/>
    </location>
</feature>
<name>A0A0W1R6L5_9EURY</name>
<dbReference type="InterPro" id="IPR054491">
    <property type="entry name" value="MGH1-like_GH"/>
</dbReference>
<protein>
    <recommendedName>
        <fullName evidence="5">Amylo-alpha-1,6-glucosidase</fullName>
    </recommendedName>
</protein>
<proteinExistence type="predicted"/>
<dbReference type="STRING" id="1514971.AUR64_14700"/>
<dbReference type="InterPro" id="IPR012341">
    <property type="entry name" value="6hp_glycosidase-like_sf"/>
</dbReference>
<evidence type="ECO:0000259" key="1">
    <source>
        <dbReference type="Pfam" id="PF14742"/>
    </source>
</evidence>
<organism evidence="3 4">
    <name type="scientific">Haloprofundus marisrubri</name>
    <dbReference type="NCBI Taxonomy" id="1514971"/>
    <lineage>
        <taxon>Archaea</taxon>
        <taxon>Methanobacteriati</taxon>
        <taxon>Methanobacteriota</taxon>
        <taxon>Stenosarchaea group</taxon>
        <taxon>Halobacteria</taxon>
        <taxon>Halobacteriales</taxon>
        <taxon>Haloferacaceae</taxon>
        <taxon>Haloprofundus</taxon>
    </lineage>
</organism>
<sequence length="652" mass="71449">MKTDSTVANGSTFLVTDEDGVPTRSHDGFYHRDTRHLDQYRLAASGRTLEPLELVDVRPAERLVHLATPLERGARAVQLSRRQFVTEGLYEAVSVTNLTHDPRTETLELSLGSRFDDLFEVRGFDGNALRDRDIDVETRETGVTFGYDPDDVDFDASVSVTTSHDVEVSVDVADDRVDATLSVALELDSQESQQFFVAVTTGGAVSDPEAAVEEARQEVREREREWNDATTLDDVPEGWESVLEESRENLLELRLDTDHGPMLAAGMPWFATAFGRDSLIAAYQSLGLSTDLAKGTCRYLAAHQADEEDEFRDAEPGKILHEVRYGELAARGEVPHSPYYGTVDATALFVVLVHETWKRTGDDGFVDEMYSHVERALDWLDEYGDCDGDGFLEYPTDGGDGSLTHQAWKDSGDGIMHPNGSHPDGPLAVAEVQGYAYDAKHRAADLARHAGDEGRAAELEREAADLKQAFDEAFWLPEENCYAVALDGEKEQVASVTTNAGHCLWSGIVPEERADALVDRLVADDMFTGWGIRTLAASHDVYNPQSYHLGSVWPHDNSLVVLGMARYGRVDAARKVAEGLVAAAEKRGNDRLPELFAGFAREETEVPVSYGEACEPQAWAAAAPLAFLQAVAGSVAEVPDEPDSRDAPTPSS</sequence>